<keyword evidence="1" id="KW-1133">Transmembrane helix</keyword>
<name>A0A7W6H5Q9_9HYPH</name>
<evidence type="ECO:0000259" key="2">
    <source>
        <dbReference type="Pfam" id="PF07670"/>
    </source>
</evidence>
<comment type="caution">
    <text evidence="3">The sequence shown here is derived from an EMBL/GenBank/DDBJ whole genome shotgun (WGS) entry which is preliminary data.</text>
</comment>
<evidence type="ECO:0000256" key="1">
    <source>
        <dbReference type="SAM" id="Phobius"/>
    </source>
</evidence>
<feature type="transmembrane region" description="Helical" evidence="1">
    <location>
        <begin position="120"/>
        <end position="142"/>
    </location>
</feature>
<dbReference type="Proteomes" id="UP000542776">
    <property type="component" value="Unassembled WGS sequence"/>
</dbReference>
<protein>
    <submittedName>
        <fullName evidence="3">Spore maturation protein SpmB</fullName>
    </submittedName>
</protein>
<reference evidence="3 4" key="1">
    <citation type="submission" date="2020-08" db="EMBL/GenBank/DDBJ databases">
        <title>Genomic Encyclopedia of Type Strains, Phase IV (KMG-IV): sequencing the most valuable type-strain genomes for metagenomic binning, comparative biology and taxonomic classification.</title>
        <authorList>
            <person name="Goeker M."/>
        </authorList>
    </citation>
    <scope>NUCLEOTIDE SEQUENCE [LARGE SCALE GENOMIC DNA]</scope>
    <source>
        <strain evidence="3 4">DSM 102238</strain>
    </source>
</reference>
<proteinExistence type="predicted"/>
<feature type="transmembrane region" description="Helical" evidence="1">
    <location>
        <begin position="56"/>
        <end position="82"/>
    </location>
</feature>
<feature type="transmembrane region" description="Helical" evidence="1">
    <location>
        <begin position="17"/>
        <end position="36"/>
    </location>
</feature>
<keyword evidence="1" id="KW-0472">Membrane</keyword>
<keyword evidence="4" id="KW-1185">Reference proteome</keyword>
<feature type="transmembrane region" description="Helical" evidence="1">
    <location>
        <begin position="94"/>
        <end position="114"/>
    </location>
</feature>
<organism evidence="3 4">
    <name type="scientific">Aureimonas pseudogalii</name>
    <dbReference type="NCBI Taxonomy" id="1744844"/>
    <lineage>
        <taxon>Bacteria</taxon>
        <taxon>Pseudomonadati</taxon>
        <taxon>Pseudomonadota</taxon>
        <taxon>Alphaproteobacteria</taxon>
        <taxon>Hyphomicrobiales</taxon>
        <taxon>Aurantimonadaceae</taxon>
        <taxon>Aureimonas</taxon>
    </lineage>
</organism>
<sequence length="312" mass="32222">MDIIGTIMAAGRSAVELSLFTLLPVMVVMLSIMRLAEAAGLLDRLTRLLAPLLRPFGLTGLSVIALLQVSFVSFAAPVATLATMERQGVSDRHLATTFAMVLAMGQANVVFPMAALGLDIGRFIAISMMGGLVAATLTYHVFASRLSRDGQSDDTLVSLAAVEDARGVLAIINRAGSEAFRIATGSIPIMALSLSIIAGVRAAGGLDGLDWLLSTPLDRLGIDPRLIAPTLSKYLGGGVAALSAMATQEAAGAIDAEFVNRAADWLVHPLDLPGIAILTTAGSRVAKLWVVAAVGASVGIFVRATVGMFIGG</sequence>
<dbReference type="RefSeq" id="WP_183200596.1">
    <property type="nucleotide sequence ID" value="NZ_JACIEK010000007.1"/>
</dbReference>
<dbReference type="InterPro" id="IPR011642">
    <property type="entry name" value="Gate_dom"/>
</dbReference>
<dbReference type="EMBL" id="JACIEK010000007">
    <property type="protein sequence ID" value="MBB3999048.1"/>
    <property type="molecule type" value="Genomic_DNA"/>
</dbReference>
<keyword evidence="1" id="KW-0812">Transmembrane</keyword>
<accession>A0A7W6H5Q9</accession>
<feature type="transmembrane region" description="Helical" evidence="1">
    <location>
        <begin position="288"/>
        <end position="310"/>
    </location>
</feature>
<feature type="domain" description="Nucleoside transporter/FeoB GTPase Gate" evidence="2">
    <location>
        <begin position="19"/>
        <end position="103"/>
    </location>
</feature>
<dbReference type="AlphaFoldDB" id="A0A7W6H5Q9"/>
<evidence type="ECO:0000313" key="3">
    <source>
        <dbReference type="EMBL" id="MBB3999048.1"/>
    </source>
</evidence>
<evidence type="ECO:0000313" key="4">
    <source>
        <dbReference type="Proteomes" id="UP000542776"/>
    </source>
</evidence>
<gene>
    <name evidence="3" type="ORF">GGR04_002903</name>
</gene>
<dbReference type="Pfam" id="PF07670">
    <property type="entry name" value="Gate"/>
    <property type="match status" value="1"/>
</dbReference>